<sequence length="1359" mass="151043">MIFTSALLGLTALVSQAKAEQDLPVLTLPWGRYQAAYSPDDKKEAQPKRFDAPAFPEWEDDTIQDPNIPTACIQINTTQLQTPPGGRHRVGDPSQEVESQDVGLGQSEDCLFLDLYVPVKAFKPKAKQMPIVNWIYGGGFAFGAKDQGGPLYSGHALLKSSKYETIFVTGNYRVGAFGWLAGHYMEKVGQPNAGLYDQALLLEWIQKYISEVNGDKKQVSAWGESAGAGSILHHLVREEGEVDPLFHTFAAQSPAFEWAWDNSPDGRLDTVYKTFSKLAECGERFDIDCLRGASLDSLIQANQYLFAETKQTGLFPVGPSVDGKWIKEIPTVSFSKGKYWKDVKSAIVSHCANEAQHFTPKNIDNATMFDNFLNAFLPGSKLAPERDAIKERYNCDSEFLGNYTLCLQTIIRDASFTCNTRDLIDSYDKTYALEYGFPRDDLAFHGSDLIPLFASDMDDTKGMLQKLGLGSFQIWLYASVLQSTITPIFQSYYATFAKTGNPNKRDLLPDWPLVDKAGDAFHNVLKAQLKVLGFRKPFTLIEDEQNTKDACAFWTELAKDITKEEKDESFDFDIKIEIEPETKEEEHAEPEKHEEHKGQEEEEEKEEDLLKARHIQFIALGGAIGTGLFLGIGRALTQAGPLSLFLGYTFSGMAIYCMMQSLGEMATWLPLPGGLPQFAARWADPALGFALGWNTWYYCVVTLCAEIAAVAVVIQYWPGAEGINVAAWISISIVVVTGLNLFAVSVYGEAEFIFASIKIVTIVGLIILALIIDLGGAGNERIGFRYWRDPGAMKEYVGKGDLGRFLGFFSTLVNAAFSFGGIETVAVAGGEAENPRRNIPKAVRRVFWRILFFYVLGALAIGMTVPHNDANLLSAQANGAKGAAASPWVIAISRANIKVLPSIINAVILSSAASSANAMTFNGSRYLYALASNGQAPQIFLKCNKDGVPWVGVLSVATISLLSFLSCSSSSSVAFTWFQNLATLSSLFTWVGISLVYVRFHGALRAQGIDRDSLVFKAPFQPYLAYFSMVFFSIIIIFNGFYTFAPWDVKSFITSYLTIPLVLLLFLFWKIYKKTEWVPSSEADLYTDKAAIDALIWEERKPRNWVEKFWDWLGKTEKPRPRADRKVPDPGCSTTSSWNFTYKADEVQPKTERSLLFTGSKNPQNLFWKNTSNMTTTKSPSEVLPPIKLAHVVFKTAYFTSMVAWYKAALGAHATYENPGMAFLTYDYEHHHVAIANIPGCRTSDNPMMTAGMEHVAFTYPTLRDMVTAYKQRKARGILPVDAFDTVEDANAYFQSPAFAENPIGVDFDPEELARRVKNGEDEKELLKRPNIGPRGIDTVPVPPKPEVRESYEPVKGEN</sequence>
<keyword evidence="2" id="KW-1185">Reference proteome</keyword>
<evidence type="ECO:0000313" key="1">
    <source>
        <dbReference type="EMBL" id="KAJ3544287.1"/>
    </source>
</evidence>
<comment type="caution">
    <text evidence="1">The sequence shown here is derived from an EMBL/GenBank/DDBJ whole genome shotgun (WGS) entry which is preliminary data.</text>
</comment>
<proteinExistence type="predicted"/>
<dbReference type="EMBL" id="JANRMS010000202">
    <property type="protein sequence ID" value="KAJ3544287.1"/>
    <property type="molecule type" value="Genomic_DNA"/>
</dbReference>
<organism evidence="1 2">
    <name type="scientific">Fusarium decemcellulare</name>
    <dbReference type="NCBI Taxonomy" id="57161"/>
    <lineage>
        <taxon>Eukaryota</taxon>
        <taxon>Fungi</taxon>
        <taxon>Dikarya</taxon>
        <taxon>Ascomycota</taxon>
        <taxon>Pezizomycotina</taxon>
        <taxon>Sordariomycetes</taxon>
        <taxon>Hypocreomycetidae</taxon>
        <taxon>Hypocreales</taxon>
        <taxon>Nectriaceae</taxon>
        <taxon>Fusarium</taxon>
        <taxon>Fusarium decemcellulare species complex</taxon>
    </lineage>
</organism>
<evidence type="ECO:0000313" key="2">
    <source>
        <dbReference type="Proteomes" id="UP001148629"/>
    </source>
</evidence>
<reference evidence="1" key="1">
    <citation type="submission" date="2022-08" db="EMBL/GenBank/DDBJ databases">
        <title>Genome Sequence of Fusarium decemcellulare.</title>
        <authorList>
            <person name="Buettner E."/>
        </authorList>
    </citation>
    <scope>NUCLEOTIDE SEQUENCE</scope>
    <source>
        <strain evidence="1">Babe19</strain>
    </source>
</reference>
<name>A0ACC1SQ27_9HYPO</name>
<protein>
    <submittedName>
        <fullName evidence="1">Uncharacterized protein</fullName>
    </submittedName>
</protein>
<gene>
    <name evidence="1" type="ORF">NM208_g3136</name>
</gene>
<accession>A0ACC1SQ27</accession>
<dbReference type="Proteomes" id="UP001148629">
    <property type="component" value="Unassembled WGS sequence"/>
</dbReference>